<keyword evidence="8" id="KW-1185">Reference proteome</keyword>
<protein>
    <submittedName>
        <fullName evidence="7">HlyD family secretion protein</fullName>
    </submittedName>
</protein>
<organism evidence="7 8">
    <name type="scientific">Natronincola ferrireducens</name>
    <dbReference type="NCBI Taxonomy" id="393762"/>
    <lineage>
        <taxon>Bacteria</taxon>
        <taxon>Bacillati</taxon>
        <taxon>Bacillota</taxon>
        <taxon>Clostridia</taxon>
        <taxon>Peptostreptococcales</taxon>
        <taxon>Natronincolaceae</taxon>
        <taxon>Natronincola</taxon>
    </lineage>
</organism>
<evidence type="ECO:0000259" key="6">
    <source>
        <dbReference type="Pfam" id="PF25989"/>
    </source>
</evidence>
<evidence type="ECO:0000256" key="4">
    <source>
        <dbReference type="SAM" id="Coils"/>
    </source>
</evidence>
<dbReference type="Gene3D" id="2.40.420.20">
    <property type="match status" value="1"/>
</dbReference>
<evidence type="ECO:0000256" key="1">
    <source>
        <dbReference type="ARBA" id="ARBA00004196"/>
    </source>
</evidence>
<dbReference type="GO" id="GO:0030313">
    <property type="term" value="C:cell envelope"/>
    <property type="evidence" value="ECO:0007669"/>
    <property type="project" value="UniProtKB-SubCell"/>
</dbReference>
<evidence type="ECO:0000313" key="8">
    <source>
        <dbReference type="Proteomes" id="UP000198718"/>
    </source>
</evidence>
<dbReference type="Pfam" id="PF25973">
    <property type="entry name" value="BSH_CzcB"/>
    <property type="match status" value="1"/>
</dbReference>
<dbReference type="SUPFAM" id="SSF111369">
    <property type="entry name" value="HlyD-like secretion proteins"/>
    <property type="match status" value="1"/>
</dbReference>
<dbReference type="Pfam" id="PF25989">
    <property type="entry name" value="YknX_C"/>
    <property type="match status" value="1"/>
</dbReference>
<name>A0A1G8XEW7_9FIRM</name>
<gene>
    <name evidence="7" type="ORF">SAMN05660472_00197</name>
</gene>
<dbReference type="EMBL" id="FNFP01000001">
    <property type="protein sequence ID" value="SDJ89011.1"/>
    <property type="molecule type" value="Genomic_DNA"/>
</dbReference>
<dbReference type="GO" id="GO:0022857">
    <property type="term" value="F:transmembrane transporter activity"/>
    <property type="evidence" value="ECO:0007669"/>
    <property type="project" value="InterPro"/>
</dbReference>
<evidence type="ECO:0000256" key="2">
    <source>
        <dbReference type="ARBA" id="ARBA00009477"/>
    </source>
</evidence>
<dbReference type="Gene3D" id="2.40.50.100">
    <property type="match status" value="1"/>
</dbReference>
<evidence type="ECO:0000256" key="3">
    <source>
        <dbReference type="ARBA" id="ARBA00023054"/>
    </source>
</evidence>
<dbReference type="InterPro" id="IPR058637">
    <property type="entry name" value="YknX-like_C"/>
</dbReference>
<dbReference type="STRING" id="393762.SAMN05660472_00197"/>
<dbReference type="NCBIfam" id="TIGR01730">
    <property type="entry name" value="RND_mfp"/>
    <property type="match status" value="1"/>
</dbReference>
<dbReference type="PANTHER" id="PTHR32347">
    <property type="entry name" value="EFFLUX SYSTEM COMPONENT YKNX-RELATED"/>
    <property type="match status" value="1"/>
</dbReference>
<dbReference type="Proteomes" id="UP000198718">
    <property type="component" value="Unassembled WGS sequence"/>
</dbReference>
<keyword evidence="3 4" id="KW-0175">Coiled coil</keyword>
<dbReference type="GO" id="GO:0016020">
    <property type="term" value="C:membrane"/>
    <property type="evidence" value="ECO:0007669"/>
    <property type="project" value="InterPro"/>
</dbReference>
<dbReference type="InterPro" id="IPR006143">
    <property type="entry name" value="RND_pump_MFP"/>
</dbReference>
<feature type="domain" description="CzcB-like barrel-sandwich hybrid" evidence="5">
    <location>
        <begin position="65"/>
        <end position="249"/>
    </location>
</feature>
<accession>A0A1G8XEW7</accession>
<reference evidence="7 8" key="1">
    <citation type="submission" date="2016-10" db="EMBL/GenBank/DDBJ databases">
        <authorList>
            <person name="de Groot N.N."/>
        </authorList>
    </citation>
    <scope>NUCLEOTIDE SEQUENCE [LARGE SCALE GENOMIC DNA]</scope>
    <source>
        <strain evidence="7 8">DSM 18346</strain>
    </source>
</reference>
<dbReference type="InterPro" id="IPR050465">
    <property type="entry name" value="UPF0194_transport"/>
</dbReference>
<feature type="domain" description="YknX-like C-terminal permuted SH3-like" evidence="6">
    <location>
        <begin position="343"/>
        <end position="410"/>
    </location>
</feature>
<comment type="similarity">
    <text evidence="2">Belongs to the membrane fusion protein (MFP) (TC 8.A.1) family.</text>
</comment>
<evidence type="ECO:0000259" key="5">
    <source>
        <dbReference type="Pfam" id="PF25973"/>
    </source>
</evidence>
<feature type="coiled-coil region" evidence="4">
    <location>
        <begin position="83"/>
        <end position="214"/>
    </location>
</feature>
<dbReference type="AlphaFoldDB" id="A0A1G8XEW7"/>
<dbReference type="Gene3D" id="2.40.30.170">
    <property type="match status" value="1"/>
</dbReference>
<dbReference type="InterPro" id="IPR058647">
    <property type="entry name" value="BSH_CzcB-like"/>
</dbReference>
<dbReference type="RefSeq" id="WP_090549020.1">
    <property type="nucleotide sequence ID" value="NZ_FNFP01000001.1"/>
</dbReference>
<sequence>MKKKKVVGIIVIVIIALGAGAFAMNKGKAIEVNGAPVERGMITDYVEELGTVKVKNQRNIYSGGAGQVTEVLVELGDVVKQGDALVRLDNQQLLRQIEELEAQRRSITAQYHEALNTIDDKEIEKLQLQLTTVDRKLQEAQRVLENTQKLYEAGAISGEEYQRAQLEVDLLNNQYKGIQLDIALLQKPLSENIATQYEAQLQQIAIQLETLNSQKGDFIITAPIDGTVLTKSVEKGSYLQPGMVIMELGDTGELYIESDILVGDIGGVQEGSLVELINRDLAIEGLKGRVRRIHPQAFSKLSDLGIEQKRITVEITIEDAVANLRPGYDLDVKIIVERRENVLWIPEGAIFQQEGKDFVFVNRDNTAVLQEIEKGLESNRRVEVVRGLEEGEEVILSPDENLTVGATIRVNKK</sequence>
<proteinExistence type="inferred from homology"/>
<comment type="subcellular location">
    <subcellularLocation>
        <location evidence="1">Cell envelope</location>
    </subcellularLocation>
</comment>
<evidence type="ECO:0000313" key="7">
    <source>
        <dbReference type="EMBL" id="SDJ89011.1"/>
    </source>
</evidence>
<dbReference type="OrthoDB" id="9791520at2"/>